<sequence>MSCVIITYNNCSVCPFQMYCCQQVLVGKNPELIPILTFLCEQSHKLTNMGIYYGRQLYFKARIGIGKFDLEKVYKNNYHYKVLYSQAAQQTLRTVAESFRSYYGLIIAYNEGKIEHRPRIPNYRKKGGMATVSYPKQALKLKDNQIRIPRLEYL</sequence>
<name>A0A3Q8M1Y4_9CYAN</name>
<evidence type="ECO:0008006" key="2">
    <source>
        <dbReference type="Google" id="ProtNLM"/>
    </source>
</evidence>
<dbReference type="AlphaFoldDB" id="A0A3Q8M1Y4"/>
<protein>
    <recommendedName>
        <fullName evidence="2">Transposase</fullName>
    </recommendedName>
</protein>
<organism evidence="1">
    <name type="scientific">Okeania hirsuta</name>
    <dbReference type="NCBI Taxonomy" id="1458930"/>
    <lineage>
        <taxon>Bacteria</taxon>
        <taxon>Bacillati</taxon>
        <taxon>Cyanobacteriota</taxon>
        <taxon>Cyanophyceae</taxon>
        <taxon>Oscillatoriophycideae</taxon>
        <taxon>Oscillatoriales</taxon>
        <taxon>Microcoleaceae</taxon>
        <taxon>Okeania</taxon>
    </lineage>
</organism>
<accession>A0A3Q8M1Y4</accession>
<dbReference type="EMBL" id="MK142792">
    <property type="protein sequence ID" value="AZH23811.1"/>
    <property type="molecule type" value="Genomic_DNA"/>
</dbReference>
<evidence type="ECO:0000313" key="1">
    <source>
        <dbReference type="EMBL" id="AZH23811.1"/>
    </source>
</evidence>
<proteinExistence type="predicted"/>
<reference evidence="1" key="1">
    <citation type="journal article" date="2018" name="ACS Chem. Biol.">
        <title>Ketoreductase domain dysfunction expands chemodiversity: malyngamide biosynthesis in the cyanobacterium Okeania hirsuta.</title>
        <authorList>
            <person name="Moss N.A."/>
            <person name="Leao T."/>
            <person name="Rankin M."/>
            <person name="McCullough T.M."/>
            <person name="Qu P."/>
            <person name="Korobeynikov A."/>
            <person name="Smith J.L."/>
            <person name="Gerwick L."/>
            <person name="Gerwick W.H."/>
        </authorList>
    </citation>
    <scope>NUCLEOTIDE SEQUENCE</scope>
    <source>
        <strain evidence="1">PAB-10-Feb-10-1</strain>
    </source>
</reference>